<dbReference type="Proteomes" id="UP000178735">
    <property type="component" value="Unassembled WGS sequence"/>
</dbReference>
<evidence type="ECO:0000313" key="3">
    <source>
        <dbReference type="Proteomes" id="UP000178735"/>
    </source>
</evidence>
<dbReference type="STRING" id="1817813.A2008_13445"/>
<sequence length="327" mass="35806">MRPSWIRISKNFPAADKNRREDYKERDDFMRKKKNIKIAALYQVLLYSLLFVFFLSVASGLAAAADTPDEALREAMALMNGRKFAEAKKTLKDALQKDPSNELLWVSYDSCVRSEMLAKNEASDAAVKSEGAPAGESGPEAPVYDGGQAPDPVLKSSSVAPEVSASPAIAGDKNPAGPAVQDINCSILEADFSTGAAAGDMACLLNDTFKFITADGTGSYLMAGSKDRNATVSFTFNIKKFPEKVKLIFSHRLVKKDRFLSAAPILIEVNEKKVNYDAVKLGNKLDSTEFDVTNLSKNGANIITLYVENPKFPYLLRNVKAMLYFKD</sequence>
<evidence type="ECO:0000313" key="2">
    <source>
        <dbReference type="EMBL" id="OGM01776.1"/>
    </source>
</evidence>
<reference evidence="2 3" key="1">
    <citation type="journal article" date="2016" name="Nat. Commun.">
        <title>Thousands of microbial genomes shed light on interconnected biogeochemical processes in an aquifer system.</title>
        <authorList>
            <person name="Anantharaman K."/>
            <person name="Brown C.T."/>
            <person name="Hug L.A."/>
            <person name="Sharon I."/>
            <person name="Castelle C.J."/>
            <person name="Probst A.J."/>
            <person name="Thomas B.C."/>
            <person name="Singh A."/>
            <person name="Wilkins M.J."/>
            <person name="Karaoz U."/>
            <person name="Brodie E.L."/>
            <person name="Williams K.H."/>
            <person name="Hubbard S.S."/>
            <person name="Banfield J.F."/>
        </authorList>
    </citation>
    <scope>NUCLEOTIDE SEQUENCE [LARGE SCALE GENOMIC DNA]</scope>
</reference>
<proteinExistence type="predicted"/>
<organism evidence="2 3">
    <name type="scientific">Candidatus Wallbacteria bacterium GWC2_49_35</name>
    <dbReference type="NCBI Taxonomy" id="1817813"/>
    <lineage>
        <taxon>Bacteria</taxon>
        <taxon>Candidatus Walliibacteriota</taxon>
    </lineage>
</organism>
<evidence type="ECO:0000256" key="1">
    <source>
        <dbReference type="SAM" id="MobiDB-lite"/>
    </source>
</evidence>
<gene>
    <name evidence="2" type="ORF">A2008_13445</name>
</gene>
<protein>
    <recommendedName>
        <fullName evidence="4">Tetratricopeptide repeat protein</fullName>
    </recommendedName>
</protein>
<name>A0A1F7WG04_9BACT</name>
<evidence type="ECO:0008006" key="4">
    <source>
        <dbReference type="Google" id="ProtNLM"/>
    </source>
</evidence>
<accession>A0A1F7WG04</accession>
<feature type="region of interest" description="Disordered" evidence="1">
    <location>
        <begin position="124"/>
        <end position="158"/>
    </location>
</feature>
<comment type="caution">
    <text evidence="2">The sequence shown here is derived from an EMBL/GenBank/DDBJ whole genome shotgun (WGS) entry which is preliminary data.</text>
</comment>
<dbReference type="AlphaFoldDB" id="A0A1F7WG04"/>
<dbReference type="EMBL" id="MGFH01000225">
    <property type="protein sequence ID" value="OGM01776.1"/>
    <property type="molecule type" value="Genomic_DNA"/>
</dbReference>